<feature type="compositionally biased region" description="Basic and acidic residues" evidence="2">
    <location>
        <begin position="23"/>
        <end position="35"/>
    </location>
</feature>
<dbReference type="OrthoDB" id="5407469at2759"/>
<dbReference type="Proteomes" id="UP000054454">
    <property type="component" value="Unassembled WGS sequence"/>
</dbReference>
<dbReference type="AlphaFoldDB" id="A0A0W4ZCR4"/>
<protein>
    <submittedName>
        <fullName evidence="3">Uncharacterized protein</fullName>
    </submittedName>
</protein>
<feature type="coiled-coil region" evidence="1">
    <location>
        <begin position="231"/>
        <end position="258"/>
    </location>
</feature>
<feature type="compositionally biased region" description="Basic and acidic residues" evidence="2">
    <location>
        <begin position="124"/>
        <end position="134"/>
    </location>
</feature>
<evidence type="ECO:0000313" key="4">
    <source>
        <dbReference type="Proteomes" id="UP000054454"/>
    </source>
</evidence>
<name>A0A0W4ZCR4_PNEC8</name>
<evidence type="ECO:0000256" key="1">
    <source>
        <dbReference type="SAM" id="Coils"/>
    </source>
</evidence>
<comment type="caution">
    <text evidence="3">The sequence shown here is derived from an EMBL/GenBank/DDBJ whole genome shotgun (WGS) entry which is preliminary data.</text>
</comment>
<dbReference type="GeneID" id="28937755"/>
<dbReference type="EMBL" id="LFVZ01000014">
    <property type="protein sequence ID" value="KTW26140.1"/>
    <property type="molecule type" value="Genomic_DNA"/>
</dbReference>
<reference evidence="4" key="1">
    <citation type="journal article" date="2016" name="Nat. Commun.">
        <title>Genome analysis of three Pneumocystis species reveals adaptation mechanisms to life exclusively in mammalian hosts.</title>
        <authorList>
            <person name="Ma L."/>
            <person name="Chen Z."/>
            <person name="Huang D.W."/>
            <person name="Kutty G."/>
            <person name="Ishihara M."/>
            <person name="Wang H."/>
            <person name="Abouelleil A."/>
            <person name="Bishop L."/>
            <person name="Davey E."/>
            <person name="Deng R."/>
            <person name="Deng X."/>
            <person name="Fan L."/>
            <person name="Fantoni G."/>
            <person name="Fitzgerald M."/>
            <person name="Gogineni E."/>
            <person name="Goldberg J.M."/>
            <person name="Handley G."/>
            <person name="Hu X."/>
            <person name="Huber C."/>
            <person name="Jiao X."/>
            <person name="Jones K."/>
            <person name="Levin J.Z."/>
            <person name="Liu Y."/>
            <person name="Macdonald P."/>
            <person name="Melnikov A."/>
            <person name="Raley C."/>
            <person name="Sassi M."/>
            <person name="Sherman B.T."/>
            <person name="Song X."/>
            <person name="Sykes S."/>
            <person name="Tran B."/>
            <person name="Walsh L."/>
            <person name="Xia Y."/>
            <person name="Yang J."/>
            <person name="Young S."/>
            <person name="Zeng Q."/>
            <person name="Zheng X."/>
            <person name="Stephens R."/>
            <person name="Nusbaum C."/>
            <person name="Birren B.W."/>
            <person name="Azadi P."/>
            <person name="Lempicki R.A."/>
            <person name="Cuomo C.A."/>
            <person name="Kovacs J.A."/>
        </authorList>
    </citation>
    <scope>NUCLEOTIDE SEQUENCE [LARGE SCALE GENOMIC DNA]</scope>
    <source>
        <strain evidence="4">B80</strain>
    </source>
</reference>
<evidence type="ECO:0000256" key="2">
    <source>
        <dbReference type="SAM" id="MobiDB-lite"/>
    </source>
</evidence>
<accession>A0A0W4ZCR4</accession>
<dbReference type="RefSeq" id="XP_018224684.1">
    <property type="nucleotide sequence ID" value="XM_018371552.1"/>
</dbReference>
<keyword evidence="1" id="KW-0175">Coiled coil</keyword>
<proteinExistence type="predicted"/>
<feature type="region of interest" description="Disordered" evidence="2">
    <location>
        <begin position="92"/>
        <end position="143"/>
    </location>
</feature>
<sequence length="297" mass="34252">MGEKYRNEDFYDTEGLSKGRYSRKNDRIDYNDDQNKNVYDQSYNTYNSSLRSLKYGDASKYSNYKKEYDEYRDKSKEYERGIFKTHNTSSLESFSSSRHDYGVSGSDRSPRFRLRSPSPYSESSKLRNSPDSRHPVSSSSSFKGFRESNSYGFSSSYKGNNSSYRHSSTASGNMSTYNQASSGFQGYSGGFSRQYSSGNTYPPSSSSSSSHRNLLNMSAWEMATRTFISPIYEQEKEFKRLNEELESLNEKSNAIFKEKRLSMHEWQKLAYKSEREAQIVEFAEKHLEATVNGSLFT</sequence>
<gene>
    <name evidence="3" type="ORF">T552_03033</name>
</gene>
<evidence type="ECO:0000313" key="3">
    <source>
        <dbReference type="EMBL" id="KTW26140.1"/>
    </source>
</evidence>
<organism evidence="3 4">
    <name type="scientific">Pneumocystis carinii (strain B80)</name>
    <name type="common">Rat pneumocystis pneumonia agent</name>
    <name type="synonym">Pneumocystis carinii f. sp. carinii</name>
    <dbReference type="NCBI Taxonomy" id="1408658"/>
    <lineage>
        <taxon>Eukaryota</taxon>
        <taxon>Fungi</taxon>
        <taxon>Dikarya</taxon>
        <taxon>Ascomycota</taxon>
        <taxon>Taphrinomycotina</taxon>
        <taxon>Pneumocystomycetes</taxon>
        <taxon>Pneumocystaceae</taxon>
        <taxon>Pneumocystis</taxon>
    </lineage>
</organism>
<feature type="region of interest" description="Disordered" evidence="2">
    <location>
        <begin position="1"/>
        <end position="43"/>
    </location>
</feature>
<keyword evidence="4" id="KW-1185">Reference proteome</keyword>
<dbReference type="VEuPathDB" id="FungiDB:T552_03033"/>